<evidence type="ECO:0000313" key="3">
    <source>
        <dbReference type="Proteomes" id="UP000636800"/>
    </source>
</evidence>
<keyword evidence="3" id="KW-1185">Reference proteome</keyword>
<dbReference type="Proteomes" id="UP000636800">
    <property type="component" value="Chromosome 1"/>
</dbReference>
<evidence type="ECO:0000313" key="2">
    <source>
        <dbReference type="EMBL" id="KAG0498806.1"/>
    </source>
</evidence>
<dbReference type="AlphaFoldDB" id="A0A835VJG6"/>
<evidence type="ECO:0000256" key="1">
    <source>
        <dbReference type="SAM" id="MobiDB-lite"/>
    </source>
</evidence>
<sequence length="166" mass="18577">MDGMSETGIINGFKVNVRRNVTGTVERDNKRSMAKIQEQLDMIIMFSFELLSLLGTQIAAESTPRNELEPFPRTDSEQMAEAGFQGSEAEEQRPLRGVRRRRQALRSSSAVLGSPHLPRPARTGRGGVRHCCVRALRVPCEEELMEHLVSLMARSFLAAGSRIRQL</sequence>
<proteinExistence type="predicted"/>
<protein>
    <submittedName>
        <fullName evidence="2">Uncharacterized protein</fullName>
    </submittedName>
</protein>
<gene>
    <name evidence="2" type="ORF">HPP92_003497</name>
</gene>
<feature type="compositionally biased region" description="Basic and acidic residues" evidence="1">
    <location>
        <begin position="64"/>
        <end position="76"/>
    </location>
</feature>
<organism evidence="2 3">
    <name type="scientific">Vanilla planifolia</name>
    <name type="common">Vanilla</name>
    <dbReference type="NCBI Taxonomy" id="51239"/>
    <lineage>
        <taxon>Eukaryota</taxon>
        <taxon>Viridiplantae</taxon>
        <taxon>Streptophyta</taxon>
        <taxon>Embryophyta</taxon>
        <taxon>Tracheophyta</taxon>
        <taxon>Spermatophyta</taxon>
        <taxon>Magnoliopsida</taxon>
        <taxon>Liliopsida</taxon>
        <taxon>Asparagales</taxon>
        <taxon>Orchidaceae</taxon>
        <taxon>Vanilloideae</taxon>
        <taxon>Vanilleae</taxon>
        <taxon>Vanilla</taxon>
    </lineage>
</organism>
<reference evidence="2 3" key="1">
    <citation type="journal article" date="2020" name="Nat. Food">
        <title>A phased Vanilla planifolia genome enables genetic improvement of flavour and production.</title>
        <authorList>
            <person name="Hasing T."/>
            <person name="Tang H."/>
            <person name="Brym M."/>
            <person name="Khazi F."/>
            <person name="Huang T."/>
            <person name="Chambers A.H."/>
        </authorList>
    </citation>
    <scope>NUCLEOTIDE SEQUENCE [LARGE SCALE GENOMIC DNA]</scope>
    <source>
        <tissue evidence="2">Leaf</tissue>
    </source>
</reference>
<dbReference type="EMBL" id="JADCNL010000001">
    <property type="protein sequence ID" value="KAG0498806.1"/>
    <property type="molecule type" value="Genomic_DNA"/>
</dbReference>
<comment type="caution">
    <text evidence="2">The sequence shown here is derived from an EMBL/GenBank/DDBJ whole genome shotgun (WGS) entry which is preliminary data.</text>
</comment>
<name>A0A835VJG6_VANPL</name>
<accession>A0A835VJG6</accession>
<feature type="region of interest" description="Disordered" evidence="1">
    <location>
        <begin position="62"/>
        <end position="126"/>
    </location>
</feature>